<evidence type="ECO:0000313" key="3">
    <source>
        <dbReference type="EMBL" id="RHY24056.1"/>
    </source>
</evidence>
<keyword evidence="4" id="KW-1185">Reference proteome</keyword>
<dbReference type="InterPro" id="IPR012916">
    <property type="entry name" value="RED_N"/>
</dbReference>
<proteinExistence type="predicted"/>
<accession>A0A3R6YT37</accession>
<evidence type="ECO:0000313" key="4">
    <source>
        <dbReference type="Proteomes" id="UP000285060"/>
    </source>
</evidence>
<sequence>MGGFRRFADGCKAESQKLVQIPEGLQDVVEHLRTERPGASWDLGSLEERVTDASLLPQLRRFIDILLQCGYLQTLPKYSIFTVVRQLKPMSLSQADFRRLLETPRVAPQGGGGGTLSKGAIQAKFGGKRGSESSGKGPKDREKYKKFKKPAADDDNLQKKPRATMIDPTYQGKYRDRAAERRAGVNRDYEGPLSTWFTSTSSVV</sequence>
<dbReference type="Proteomes" id="UP000285060">
    <property type="component" value="Unassembled WGS sequence"/>
</dbReference>
<dbReference type="Pfam" id="PF07808">
    <property type="entry name" value="RED_N"/>
    <property type="match status" value="1"/>
</dbReference>
<gene>
    <name evidence="3" type="ORF">DYB32_009092</name>
</gene>
<dbReference type="AlphaFoldDB" id="A0A3R6YT37"/>
<feature type="domain" description="RED-like N-terminal" evidence="2">
    <location>
        <begin position="169"/>
        <end position="191"/>
    </location>
</feature>
<dbReference type="VEuPathDB" id="FungiDB:H310_13744"/>
<name>A0A3R6YT37_9STRA</name>
<evidence type="ECO:0000259" key="2">
    <source>
        <dbReference type="Pfam" id="PF07808"/>
    </source>
</evidence>
<feature type="region of interest" description="Disordered" evidence="1">
    <location>
        <begin position="104"/>
        <end position="177"/>
    </location>
</feature>
<protein>
    <recommendedName>
        <fullName evidence="2">RED-like N-terminal domain-containing protein</fullName>
    </recommendedName>
</protein>
<dbReference type="EMBL" id="QUSY01001684">
    <property type="protein sequence ID" value="RHY24056.1"/>
    <property type="molecule type" value="Genomic_DNA"/>
</dbReference>
<organism evidence="3 4">
    <name type="scientific">Aphanomyces invadans</name>
    <dbReference type="NCBI Taxonomy" id="157072"/>
    <lineage>
        <taxon>Eukaryota</taxon>
        <taxon>Sar</taxon>
        <taxon>Stramenopiles</taxon>
        <taxon>Oomycota</taxon>
        <taxon>Saprolegniomycetes</taxon>
        <taxon>Saprolegniales</taxon>
        <taxon>Verrucalvaceae</taxon>
        <taxon>Aphanomyces</taxon>
    </lineage>
</organism>
<comment type="caution">
    <text evidence="3">The sequence shown here is derived from an EMBL/GenBank/DDBJ whole genome shotgun (WGS) entry which is preliminary data.</text>
</comment>
<reference evidence="3 4" key="1">
    <citation type="submission" date="2018-08" db="EMBL/GenBank/DDBJ databases">
        <title>Aphanomyces genome sequencing and annotation.</title>
        <authorList>
            <person name="Minardi D."/>
            <person name="Oidtmann B."/>
            <person name="Van Der Giezen M."/>
            <person name="Studholme D.J."/>
        </authorList>
    </citation>
    <scope>NUCLEOTIDE SEQUENCE [LARGE SCALE GENOMIC DNA]</scope>
    <source>
        <strain evidence="3 4">NJM0002</strain>
    </source>
</reference>
<evidence type="ECO:0000256" key="1">
    <source>
        <dbReference type="SAM" id="MobiDB-lite"/>
    </source>
</evidence>